<organism evidence="1 2">
    <name type="scientific">Peribacillus muralis</name>
    <dbReference type="NCBI Taxonomy" id="264697"/>
    <lineage>
        <taxon>Bacteria</taxon>
        <taxon>Bacillati</taxon>
        <taxon>Bacillota</taxon>
        <taxon>Bacilli</taxon>
        <taxon>Bacillales</taxon>
        <taxon>Bacillaceae</taxon>
        <taxon>Peribacillus</taxon>
    </lineage>
</organism>
<evidence type="ECO:0000313" key="2">
    <source>
        <dbReference type="Proteomes" id="UP000077926"/>
    </source>
</evidence>
<dbReference type="AlphaFoldDB" id="A0A1B3XTV3"/>
<accession>A0A1B3XTV3</accession>
<dbReference type="KEGG" id="bmur:ABE28_019950"/>
<name>A0A1B3XTV3_9BACI</name>
<evidence type="ECO:0000313" key="1">
    <source>
        <dbReference type="EMBL" id="AOH56647.1"/>
    </source>
</evidence>
<sequence length="75" mass="8812">MLVRLHVHAKDEDECKVHLTPFIEKFDIIVEKVTSSETEEYLKFEEMFEVLYECKLHHSVTYADLRAVLQTVSIG</sequence>
<proteinExistence type="predicted"/>
<dbReference type="OrthoDB" id="2084592at2"/>
<protein>
    <submittedName>
        <fullName evidence="1">Uncharacterized protein</fullName>
    </submittedName>
</protein>
<gene>
    <name evidence="1" type="ORF">ABE28_019950</name>
</gene>
<dbReference type="RefSeq" id="WP_064462778.1">
    <property type="nucleotide sequence ID" value="NZ_CP017080.1"/>
</dbReference>
<keyword evidence="2" id="KW-1185">Reference proteome</keyword>
<reference evidence="1 2" key="1">
    <citation type="submission" date="2016-08" db="EMBL/GenBank/DDBJ databases">
        <title>Complete genome sequence of Bacillus muralis G25-68, a strain with toxicity to nematodes.</title>
        <authorList>
            <person name="Zheng Z."/>
        </authorList>
    </citation>
    <scope>NUCLEOTIDE SEQUENCE [LARGE SCALE GENOMIC DNA]</scope>
    <source>
        <strain evidence="1 2">G25-68</strain>
    </source>
</reference>
<dbReference type="Proteomes" id="UP000077926">
    <property type="component" value="Chromosome"/>
</dbReference>
<dbReference type="EMBL" id="CP017080">
    <property type="protein sequence ID" value="AOH56647.1"/>
    <property type="molecule type" value="Genomic_DNA"/>
</dbReference>